<keyword evidence="2" id="KW-1185">Reference proteome</keyword>
<comment type="caution">
    <text evidence="1">The sequence shown here is derived from an EMBL/GenBank/DDBJ whole genome shotgun (WGS) entry which is preliminary data.</text>
</comment>
<evidence type="ECO:0000313" key="1">
    <source>
        <dbReference type="EMBL" id="KAJ8620224.1"/>
    </source>
</evidence>
<name>A0ACC2KGE9_PERAE</name>
<dbReference type="EMBL" id="CM056817">
    <property type="protein sequence ID" value="KAJ8620224.1"/>
    <property type="molecule type" value="Genomic_DNA"/>
</dbReference>
<gene>
    <name evidence="1" type="ORF">MRB53_028753</name>
</gene>
<protein>
    <submittedName>
        <fullName evidence="1">Uncharacterized protein</fullName>
    </submittedName>
</protein>
<sequence>MTPPMHSCQPSIIPRPGPRTSQADNQPSTSRCKSSSPTSIPAQEAPGSQLITSSSSPLSFSVDLLLHRHSQRLHLFPLVSAADCTPTAAIYPPPSSLPLAAGLAQSPKSSYIFCTRQVSCPAVSHGLTSSRIKKCIFGTQVFSGEASSLQNFGARSIQAIRATAIEIPSKTQKSSSGGTTKIGINGFGRIGSLVLRIAMSRDDVEVVAINDPFIDAKYMTLHAKF</sequence>
<proteinExistence type="predicted"/>
<evidence type="ECO:0000313" key="2">
    <source>
        <dbReference type="Proteomes" id="UP001234297"/>
    </source>
</evidence>
<accession>A0ACC2KGE9</accession>
<organism evidence="1 2">
    <name type="scientific">Persea americana</name>
    <name type="common">Avocado</name>
    <dbReference type="NCBI Taxonomy" id="3435"/>
    <lineage>
        <taxon>Eukaryota</taxon>
        <taxon>Viridiplantae</taxon>
        <taxon>Streptophyta</taxon>
        <taxon>Embryophyta</taxon>
        <taxon>Tracheophyta</taxon>
        <taxon>Spermatophyta</taxon>
        <taxon>Magnoliopsida</taxon>
        <taxon>Magnoliidae</taxon>
        <taxon>Laurales</taxon>
        <taxon>Lauraceae</taxon>
        <taxon>Persea</taxon>
    </lineage>
</organism>
<dbReference type="Proteomes" id="UP001234297">
    <property type="component" value="Chromosome 9"/>
</dbReference>
<reference evidence="1 2" key="1">
    <citation type="journal article" date="2022" name="Hortic Res">
        <title>A haplotype resolved chromosomal level avocado genome allows analysis of novel avocado genes.</title>
        <authorList>
            <person name="Nath O."/>
            <person name="Fletcher S.J."/>
            <person name="Hayward A."/>
            <person name="Shaw L.M."/>
            <person name="Masouleh A.K."/>
            <person name="Furtado A."/>
            <person name="Henry R.J."/>
            <person name="Mitter N."/>
        </authorList>
    </citation>
    <scope>NUCLEOTIDE SEQUENCE [LARGE SCALE GENOMIC DNA]</scope>
    <source>
        <strain evidence="2">cv. Hass</strain>
    </source>
</reference>